<name>A0A397TJB9_9GLOM</name>
<sequence length="79" mass="9268">MKSSYNKIVKTVRPNPNANNLQDKEEIIPVIFLTEILINVENLINLHNFSLENFEVTNEDLRILKDIKHHLNKLWTDNG</sequence>
<comment type="caution">
    <text evidence="1">The sequence shown here is derived from an EMBL/GenBank/DDBJ whole genome shotgun (WGS) entry which is preliminary data.</text>
</comment>
<dbReference type="Proteomes" id="UP000265703">
    <property type="component" value="Unassembled WGS sequence"/>
</dbReference>
<protein>
    <submittedName>
        <fullName evidence="1">Uncharacterized protein</fullName>
    </submittedName>
</protein>
<evidence type="ECO:0000313" key="2">
    <source>
        <dbReference type="Proteomes" id="UP000265703"/>
    </source>
</evidence>
<keyword evidence="2" id="KW-1185">Reference proteome</keyword>
<reference evidence="1 2" key="1">
    <citation type="submission" date="2018-06" db="EMBL/GenBank/DDBJ databases">
        <title>Comparative genomics reveals the genomic features of Rhizophagus irregularis, R. cerebriforme, R. diaphanum and Gigaspora rosea, and their symbiotic lifestyle signature.</title>
        <authorList>
            <person name="Morin E."/>
            <person name="San Clemente H."/>
            <person name="Chen E.C.H."/>
            <person name="De La Providencia I."/>
            <person name="Hainaut M."/>
            <person name="Kuo A."/>
            <person name="Kohler A."/>
            <person name="Murat C."/>
            <person name="Tang N."/>
            <person name="Roy S."/>
            <person name="Loubradou J."/>
            <person name="Henrissat B."/>
            <person name="Grigoriev I.V."/>
            <person name="Corradi N."/>
            <person name="Roux C."/>
            <person name="Martin F.M."/>
        </authorList>
    </citation>
    <scope>NUCLEOTIDE SEQUENCE [LARGE SCALE GENOMIC DNA]</scope>
    <source>
        <strain evidence="1 2">DAOM 227022</strain>
    </source>
</reference>
<accession>A0A397TJB9</accession>
<organism evidence="1 2">
    <name type="scientific">Glomus cerebriforme</name>
    <dbReference type="NCBI Taxonomy" id="658196"/>
    <lineage>
        <taxon>Eukaryota</taxon>
        <taxon>Fungi</taxon>
        <taxon>Fungi incertae sedis</taxon>
        <taxon>Mucoromycota</taxon>
        <taxon>Glomeromycotina</taxon>
        <taxon>Glomeromycetes</taxon>
        <taxon>Glomerales</taxon>
        <taxon>Glomeraceae</taxon>
        <taxon>Glomus</taxon>
    </lineage>
</organism>
<evidence type="ECO:0000313" key="1">
    <source>
        <dbReference type="EMBL" id="RIA94964.1"/>
    </source>
</evidence>
<dbReference type="AlphaFoldDB" id="A0A397TJB9"/>
<dbReference type="EMBL" id="QKYT01000070">
    <property type="protein sequence ID" value="RIA94964.1"/>
    <property type="molecule type" value="Genomic_DNA"/>
</dbReference>
<gene>
    <name evidence="1" type="ORF">C1645_817338</name>
</gene>
<dbReference type="OrthoDB" id="2439683at2759"/>
<proteinExistence type="predicted"/>